<evidence type="ECO:0000313" key="9">
    <source>
        <dbReference type="EMBL" id="MBB3101725.1"/>
    </source>
</evidence>
<evidence type="ECO:0000256" key="1">
    <source>
        <dbReference type="ARBA" id="ARBA00004651"/>
    </source>
</evidence>
<dbReference type="PANTHER" id="PTHR34582">
    <property type="entry name" value="UPF0702 TRANSMEMBRANE PROTEIN YCAP"/>
    <property type="match status" value="1"/>
</dbReference>
<dbReference type="Gene3D" id="3.30.240.20">
    <property type="entry name" value="bsu07140 like domains"/>
    <property type="match status" value="1"/>
</dbReference>
<dbReference type="Pfam" id="PF04239">
    <property type="entry name" value="DUF421"/>
    <property type="match status" value="1"/>
</dbReference>
<evidence type="ECO:0000256" key="3">
    <source>
        <dbReference type="ARBA" id="ARBA00022475"/>
    </source>
</evidence>
<comment type="similarity">
    <text evidence="2">Belongs to the UPF0702 family.</text>
</comment>
<evidence type="ECO:0000256" key="7">
    <source>
        <dbReference type="SAM" id="Phobius"/>
    </source>
</evidence>
<dbReference type="InterPro" id="IPR023090">
    <property type="entry name" value="UPF0702_alpha/beta_dom_sf"/>
</dbReference>
<feature type="domain" description="YetF C-terminal" evidence="8">
    <location>
        <begin position="78"/>
        <end position="147"/>
    </location>
</feature>
<dbReference type="PANTHER" id="PTHR34582:SF2">
    <property type="entry name" value="UPF0702 TRANSMEMBRANE PROTEIN YDFR"/>
    <property type="match status" value="1"/>
</dbReference>
<proteinExistence type="inferred from homology"/>
<dbReference type="AlphaFoldDB" id="A0A839T191"/>
<keyword evidence="5 7" id="KW-1133">Transmembrane helix</keyword>
<evidence type="ECO:0000256" key="5">
    <source>
        <dbReference type="ARBA" id="ARBA00022989"/>
    </source>
</evidence>
<evidence type="ECO:0000256" key="6">
    <source>
        <dbReference type="ARBA" id="ARBA00023136"/>
    </source>
</evidence>
<sequence length="149" mass="16562">MDAVFRAAAIYMVLLILFKIAGRRSLADITNFDLLLLMIIGEATQQALLGDDFSITNAIIVITTLIVIDISLSLIKLRFSRITALIEGTSTLIVENGRPLKKRLSEARLREEDVLLAARLSQGLEQMKQIKYAILEKNGKISIIPYSSD</sequence>
<dbReference type="RefSeq" id="WP_183164723.1">
    <property type="nucleotide sequence ID" value="NZ_JACHXI010000001.1"/>
</dbReference>
<keyword evidence="3" id="KW-1003">Cell membrane</keyword>
<accession>A0A839T191</accession>
<dbReference type="InterPro" id="IPR007353">
    <property type="entry name" value="DUF421"/>
</dbReference>
<evidence type="ECO:0000259" key="8">
    <source>
        <dbReference type="Pfam" id="PF04239"/>
    </source>
</evidence>
<keyword evidence="4 7" id="KW-0812">Transmembrane</keyword>
<reference evidence="9 10" key="1">
    <citation type="submission" date="2020-08" db="EMBL/GenBank/DDBJ databases">
        <title>Genomic Encyclopedia of Type Strains, Phase III (KMG-III): the genomes of soil and plant-associated and newly described type strains.</title>
        <authorList>
            <person name="Whitman W."/>
        </authorList>
    </citation>
    <scope>NUCLEOTIDE SEQUENCE [LARGE SCALE GENOMIC DNA]</scope>
    <source>
        <strain evidence="9 10">CECT 4462</strain>
    </source>
</reference>
<keyword evidence="10" id="KW-1185">Reference proteome</keyword>
<comment type="caution">
    <text evidence="9">The sequence shown here is derived from an EMBL/GenBank/DDBJ whole genome shotgun (WGS) entry which is preliminary data.</text>
</comment>
<dbReference type="Proteomes" id="UP000549250">
    <property type="component" value="Unassembled WGS sequence"/>
</dbReference>
<dbReference type="EMBL" id="JACHXI010000001">
    <property type="protein sequence ID" value="MBB3101725.1"/>
    <property type="molecule type" value="Genomic_DNA"/>
</dbReference>
<comment type="subcellular location">
    <subcellularLocation>
        <location evidence="1">Cell membrane</location>
        <topology evidence="1">Multi-pass membrane protein</topology>
    </subcellularLocation>
</comment>
<organism evidence="9 10">
    <name type="scientific">Azomonas macrocytogenes</name>
    <name type="common">Azotobacter macrocytogenes</name>
    <dbReference type="NCBI Taxonomy" id="69962"/>
    <lineage>
        <taxon>Bacteria</taxon>
        <taxon>Pseudomonadati</taxon>
        <taxon>Pseudomonadota</taxon>
        <taxon>Gammaproteobacteria</taxon>
        <taxon>Pseudomonadales</taxon>
        <taxon>Pseudomonadaceae</taxon>
        <taxon>Azomonas</taxon>
    </lineage>
</organism>
<dbReference type="GO" id="GO:0005886">
    <property type="term" value="C:plasma membrane"/>
    <property type="evidence" value="ECO:0007669"/>
    <property type="project" value="UniProtKB-SubCell"/>
</dbReference>
<name>A0A839T191_AZOMA</name>
<gene>
    <name evidence="9" type="ORF">FHR87_000085</name>
</gene>
<evidence type="ECO:0000313" key="10">
    <source>
        <dbReference type="Proteomes" id="UP000549250"/>
    </source>
</evidence>
<evidence type="ECO:0000256" key="4">
    <source>
        <dbReference type="ARBA" id="ARBA00022692"/>
    </source>
</evidence>
<keyword evidence="6 7" id="KW-0472">Membrane</keyword>
<protein>
    <submittedName>
        <fullName evidence="9">Uncharacterized membrane protein YcaP (DUF421 family)</fullName>
    </submittedName>
</protein>
<evidence type="ECO:0000256" key="2">
    <source>
        <dbReference type="ARBA" id="ARBA00006448"/>
    </source>
</evidence>
<feature type="transmembrane region" description="Helical" evidence="7">
    <location>
        <begin position="55"/>
        <end position="75"/>
    </location>
</feature>